<dbReference type="SUPFAM" id="SSF51735">
    <property type="entry name" value="NAD(P)-binding Rossmann-fold domains"/>
    <property type="match status" value="1"/>
</dbReference>
<dbReference type="InterPro" id="IPR002347">
    <property type="entry name" value="SDR_fam"/>
</dbReference>
<evidence type="ECO:0000256" key="2">
    <source>
        <dbReference type="ARBA" id="ARBA00023002"/>
    </source>
</evidence>
<dbReference type="InterPro" id="IPR036291">
    <property type="entry name" value="NAD(P)-bd_dom_sf"/>
</dbReference>
<name>A0A1H3PMH0_9MICO</name>
<dbReference type="OrthoDB" id="3237043at2"/>
<evidence type="ECO:0000256" key="3">
    <source>
        <dbReference type="RuleBase" id="RU000363"/>
    </source>
</evidence>
<dbReference type="PRINTS" id="PR00080">
    <property type="entry name" value="SDRFAMILY"/>
</dbReference>
<dbReference type="PROSITE" id="PS00061">
    <property type="entry name" value="ADH_SHORT"/>
    <property type="match status" value="1"/>
</dbReference>
<dbReference type="EMBL" id="FNPZ01000002">
    <property type="protein sequence ID" value="SDZ02095.1"/>
    <property type="molecule type" value="Genomic_DNA"/>
</dbReference>
<comment type="similarity">
    <text evidence="1 3">Belongs to the short-chain dehydrogenases/reductases (SDR) family.</text>
</comment>
<dbReference type="RefSeq" id="WP_092552564.1">
    <property type="nucleotide sequence ID" value="NZ_FNPZ01000002.1"/>
</dbReference>
<accession>A0A1H3PMH0</accession>
<dbReference type="GO" id="GO:0016491">
    <property type="term" value="F:oxidoreductase activity"/>
    <property type="evidence" value="ECO:0007669"/>
    <property type="project" value="UniProtKB-KW"/>
</dbReference>
<gene>
    <name evidence="4" type="ORF">SAMN05216554_1971</name>
</gene>
<dbReference type="InterPro" id="IPR020904">
    <property type="entry name" value="Sc_DH/Rdtase_CS"/>
</dbReference>
<keyword evidence="2" id="KW-0560">Oxidoreductase</keyword>
<dbReference type="Pfam" id="PF00106">
    <property type="entry name" value="adh_short"/>
    <property type="match status" value="1"/>
</dbReference>
<sequence>MSEKTPRTVVVTGASSGIGAVAAARLAERGDRVAVVGRNPERTRAVAESIGGAAFVADFTRFDEVRELASALSERYEAIDVLLNNAGGLISTRTDTVDGHEATIQSNYLSPYLLTRMLLPRLEESARRGGTARVVSTSSMANRWGRIDLTDLDSTDRPWRGGWRGYGTAKLAVVLFIRELARRTAAREGVPGVDAYSLHPGTIVTNFGSGSPLIRFGTKVTGGRWGTTADVGAAPLVALAADSPVPAVSGVYFDRLRANGAVARAADDVELQHALWAKTAEIVGLPI</sequence>
<dbReference type="AlphaFoldDB" id="A0A1H3PMH0"/>
<dbReference type="STRING" id="381665.SAMN05216554_1971"/>
<evidence type="ECO:0000256" key="1">
    <source>
        <dbReference type="ARBA" id="ARBA00006484"/>
    </source>
</evidence>
<proteinExistence type="inferred from homology"/>
<dbReference type="Gene3D" id="3.40.50.720">
    <property type="entry name" value="NAD(P)-binding Rossmann-like Domain"/>
    <property type="match status" value="1"/>
</dbReference>
<evidence type="ECO:0000313" key="5">
    <source>
        <dbReference type="Proteomes" id="UP000198891"/>
    </source>
</evidence>
<keyword evidence="5" id="KW-1185">Reference proteome</keyword>
<dbReference type="PRINTS" id="PR00081">
    <property type="entry name" value="GDHRDH"/>
</dbReference>
<reference evidence="4 5" key="1">
    <citation type="submission" date="2016-10" db="EMBL/GenBank/DDBJ databases">
        <authorList>
            <person name="de Groot N.N."/>
        </authorList>
    </citation>
    <scope>NUCLEOTIDE SEQUENCE [LARGE SCALE GENOMIC DNA]</scope>
    <source>
        <strain evidence="4 5">CGMCC 4.3491</strain>
    </source>
</reference>
<protein>
    <submittedName>
        <fullName evidence="4">Short-chain dehydrogenase</fullName>
    </submittedName>
</protein>
<dbReference type="PANTHER" id="PTHR43157">
    <property type="entry name" value="PHOSPHATIDYLINOSITOL-GLYCAN BIOSYNTHESIS CLASS F PROTEIN-RELATED"/>
    <property type="match status" value="1"/>
</dbReference>
<evidence type="ECO:0000313" key="4">
    <source>
        <dbReference type="EMBL" id="SDZ02095.1"/>
    </source>
</evidence>
<dbReference type="PANTHER" id="PTHR43157:SF31">
    <property type="entry name" value="PHOSPHATIDYLINOSITOL-GLYCAN BIOSYNTHESIS CLASS F PROTEIN"/>
    <property type="match status" value="1"/>
</dbReference>
<organism evidence="4 5">
    <name type="scientific">Herbiconiux ginsengi</name>
    <dbReference type="NCBI Taxonomy" id="381665"/>
    <lineage>
        <taxon>Bacteria</taxon>
        <taxon>Bacillati</taxon>
        <taxon>Actinomycetota</taxon>
        <taxon>Actinomycetes</taxon>
        <taxon>Micrococcales</taxon>
        <taxon>Microbacteriaceae</taxon>
        <taxon>Herbiconiux</taxon>
    </lineage>
</organism>
<dbReference type="Proteomes" id="UP000198891">
    <property type="component" value="Unassembled WGS sequence"/>
</dbReference>